<evidence type="ECO:0000313" key="1">
    <source>
        <dbReference type="EMBL" id="MDW4572602.1"/>
    </source>
</evidence>
<gene>
    <name evidence="1" type="ORF">R8Z58_07390</name>
</gene>
<evidence type="ECO:0000313" key="2">
    <source>
        <dbReference type="Proteomes" id="UP001283109"/>
    </source>
</evidence>
<keyword evidence="2" id="KW-1185">Reference proteome</keyword>
<protein>
    <submittedName>
        <fullName evidence="1">Uncharacterized protein</fullName>
    </submittedName>
</protein>
<accession>A0ABU4H1I9</accession>
<proteinExistence type="predicted"/>
<comment type="caution">
    <text evidence="1">The sequence shown here is derived from an EMBL/GenBank/DDBJ whole genome shotgun (WGS) entry which is preliminary data.</text>
</comment>
<sequence length="195" mass="21973">MPTLGTIPAELVPIQQRGLDDYILLTKDEQLTYWAALYGSEANIRSFAEDAYLYTEDERDLLPDTISEGNSPEEIVQVLTYGERLAFALSGDDRYKAAMTVLEDSRGSARWGGFERALTEAPDGLTGGMVVYNDIVPMPSVVSAGDVARYEGTDMQYRDIVLRYANGVEEEVRAVLHPVTYNDEKFYWWTKDTDF</sequence>
<name>A0ABU4H1I9_9MICO</name>
<reference evidence="1 2" key="1">
    <citation type="submission" date="2023-11" db="EMBL/GenBank/DDBJ databases">
        <title>Draft genome sequence of Microbacterium arthrosphaerae JCM 30492.</title>
        <authorList>
            <person name="Zhang G."/>
            <person name="Ding Y."/>
        </authorList>
    </citation>
    <scope>NUCLEOTIDE SEQUENCE [LARGE SCALE GENOMIC DNA]</scope>
    <source>
        <strain evidence="1 2">JCM 30492</strain>
    </source>
</reference>
<dbReference type="EMBL" id="JAWQEV010000002">
    <property type="protein sequence ID" value="MDW4572602.1"/>
    <property type="molecule type" value="Genomic_DNA"/>
</dbReference>
<dbReference type="RefSeq" id="WP_318353127.1">
    <property type="nucleotide sequence ID" value="NZ_JAWQEV010000002.1"/>
</dbReference>
<dbReference type="Proteomes" id="UP001283109">
    <property type="component" value="Unassembled WGS sequence"/>
</dbReference>
<organism evidence="1 2">
    <name type="scientific">Microbacterium arthrosphaerae</name>
    <dbReference type="NCBI Taxonomy" id="792652"/>
    <lineage>
        <taxon>Bacteria</taxon>
        <taxon>Bacillati</taxon>
        <taxon>Actinomycetota</taxon>
        <taxon>Actinomycetes</taxon>
        <taxon>Micrococcales</taxon>
        <taxon>Microbacteriaceae</taxon>
        <taxon>Microbacterium</taxon>
    </lineage>
</organism>